<evidence type="ECO:0000256" key="3">
    <source>
        <dbReference type="ARBA" id="ARBA00012614"/>
    </source>
</evidence>
<dbReference type="Proteomes" id="UP000030744">
    <property type="component" value="Unassembled WGS sequence"/>
</dbReference>
<dbReference type="EC" id="2.4.1.141" evidence="3"/>
<evidence type="ECO:0000256" key="2">
    <source>
        <dbReference type="ARBA" id="ARBA00006962"/>
    </source>
</evidence>
<evidence type="ECO:0000256" key="6">
    <source>
        <dbReference type="ARBA" id="ARBA00022679"/>
    </source>
</evidence>
<feature type="region of interest" description="Disordered" evidence="8">
    <location>
        <begin position="597"/>
        <end position="634"/>
    </location>
</feature>
<dbReference type="GO" id="GO:0005783">
    <property type="term" value="C:endoplasmic reticulum"/>
    <property type="evidence" value="ECO:0007669"/>
    <property type="project" value="UniProtKB-SubCell"/>
</dbReference>
<evidence type="ECO:0000256" key="5">
    <source>
        <dbReference type="ARBA" id="ARBA00022676"/>
    </source>
</evidence>
<reference evidence="10" key="1">
    <citation type="submission" date="2013-10" db="EMBL/GenBank/DDBJ databases">
        <title>Genomic analysis of the causative agents of coccidiosis in chickens.</title>
        <authorList>
            <person name="Reid A.J."/>
            <person name="Blake D."/>
            <person name="Billington K."/>
            <person name="Browne H."/>
            <person name="Dunn M."/>
            <person name="Hung S."/>
            <person name="Kawahara F."/>
            <person name="Miranda-Saavedra D."/>
            <person name="Mourier T."/>
            <person name="Nagra H."/>
            <person name="Otto T.D."/>
            <person name="Rawlings N."/>
            <person name="Sanchez A."/>
            <person name="Sanders M."/>
            <person name="Subramaniam C."/>
            <person name="Tay Y."/>
            <person name="Dear P."/>
            <person name="Doerig C."/>
            <person name="Gruber A."/>
            <person name="Parkinson J."/>
            <person name="Shirley M."/>
            <person name="Wan K.L."/>
            <person name="Berriman M."/>
            <person name="Tomley F."/>
            <person name="Pain A."/>
        </authorList>
    </citation>
    <scope>NUCLEOTIDE SEQUENCE [LARGE SCALE GENOMIC DNA]</scope>
    <source>
        <strain evidence="10">Houghton</strain>
    </source>
</reference>
<dbReference type="GO" id="GO:0006488">
    <property type="term" value="P:dolichol-linked oligosaccharide biosynthetic process"/>
    <property type="evidence" value="ECO:0007669"/>
    <property type="project" value="InterPro"/>
</dbReference>
<evidence type="ECO:0000313" key="11">
    <source>
        <dbReference type="Proteomes" id="UP000030744"/>
    </source>
</evidence>
<keyword evidence="11" id="KW-1185">Reference proteome</keyword>
<keyword evidence="5" id="KW-0328">Glycosyltransferase</keyword>
<dbReference type="InterPro" id="IPR007235">
    <property type="entry name" value="Glyco_trans_28_C"/>
</dbReference>
<feature type="domain" description="Glycosyl transferase family 28 C-terminal" evidence="9">
    <location>
        <begin position="64"/>
        <end position="229"/>
    </location>
</feature>
<keyword evidence="7" id="KW-0256">Endoplasmic reticulum</keyword>
<name>U6KGW8_9EIME</name>
<evidence type="ECO:0000256" key="1">
    <source>
        <dbReference type="ARBA" id="ARBA00004240"/>
    </source>
</evidence>
<dbReference type="Gene3D" id="3.40.50.2000">
    <property type="entry name" value="Glycogen Phosphorylase B"/>
    <property type="match status" value="1"/>
</dbReference>
<accession>U6KGW8</accession>
<dbReference type="VEuPathDB" id="ToxoDB:EMH_0026480"/>
<dbReference type="PANTHER" id="PTHR12867:SF6">
    <property type="entry name" value="N-ACETYLGLUCOSAMINYLDIPHOSPHODOLICHOL N-ACETYLGLUCOSAMINYLTRANSFERASE"/>
    <property type="match status" value="1"/>
</dbReference>
<dbReference type="PANTHER" id="PTHR12867">
    <property type="entry name" value="GLYCOSYL TRANSFERASE-RELATED"/>
    <property type="match status" value="1"/>
</dbReference>
<keyword evidence="6 10" id="KW-0808">Transferase</keyword>
<dbReference type="OrthoDB" id="20273at2759"/>
<dbReference type="AlphaFoldDB" id="U6KGW8"/>
<dbReference type="Pfam" id="PF04101">
    <property type="entry name" value="Glyco_tran_28_C"/>
    <property type="match status" value="1"/>
</dbReference>
<dbReference type="SUPFAM" id="SSF53756">
    <property type="entry name" value="UDP-Glycosyltransferase/glycogen phosphorylase"/>
    <property type="match status" value="1"/>
</dbReference>
<dbReference type="GO" id="GO:0004577">
    <property type="term" value="F:N-acetylglucosaminyldiphosphodolichol N-acetylglucosaminyltransferase activity"/>
    <property type="evidence" value="ECO:0007669"/>
    <property type="project" value="UniProtKB-EC"/>
</dbReference>
<evidence type="ECO:0000256" key="8">
    <source>
        <dbReference type="SAM" id="MobiDB-lite"/>
    </source>
</evidence>
<gene>
    <name evidence="10" type="ORF">EMH_0026480</name>
</gene>
<evidence type="ECO:0000256" key="4">
    <source>
        <dbReference type="ARBA" id="ARBA00017468"/>
    </source>
</evidence>
<evidence type="ECO:0000313" key="10">
    <source>
        <dbReference type="EMBL" id="CDJ35492.1"/>
    </source>
</evidence>
<protein>
    <recommendedName>
        <fullName evidence="4">UDP-N-acetylglucosamine transferase subunit ALG13</fullName>
        <ecNumber evidence="3">2.4.1.141</ecNumber>
    </recommendedName>
</protein>
<sequence>MGDSKEVSGSGGSAAAAASLLRRGVLCFSRGCTSQEISAAEKEENKKNKTENNFTLPPEEGPRVLVTVGSTAFEGLVAAAGSEPFLEALRCIGRVSLTVQVGRGKNIPFGVSGASLSLHASGVYVQVAGLSRVRVVRYIPSLSQLLQHFDLIISHCGAGTLIESLRASRRVVACVNPDLYNNHQLQLAVQLARGHHCVAVLHLADLPHKILEAWRRPLLVAPNPAATAAAGAGAGAGAAAAGAGAAAAAAEEAAAAGDRQLLLFVGGGDCLLLGDEGGFVSVFSLRARKAVSLLSPSSRSCLPFDPLTNPVGAAASAFSSSSSSSSNGSGSGTSSLLHIEPLASSSSSSSSSSRVLLQQRDSQISVFDLHAQTFAESFKTGAFSFCRCAAPQRSNSSSSSSSSSSCSSSSFGYECVAAPVGELESAGLFDLRALRQRGAPQGCVSPCVEFRMKRDSATESVFTSLLQQHQQQRQQQQQQQQEEQQQQQQLLSLPADISSCGTLQCVGFVSSLPLLLTAYELPVAALWDIRSSRCPLSLLLLPPADSPPAHLAVAGSRAWIACIEGPLCLQRIARSSRKRDTHAAAAAAAEAPATAATKAAHAATGDNETGSSNGNCSSSSRNNSSSSNSSSSSGSAYIVPVAHVRKFEDKSSSSSSSSSRSIAAALDCLEGTQPHITSVAVRGDGLLRVHPSSQQAL</sequence>
<organism evidence="10 11">
    <name type="scientific">Eimeria mitis</name>
    <dbReference type="NCBI Taxonomy" id="44415"/>
    <lineage>
        <taxon>Eukaryota</taxon>
        <taxon>Sar</taxon>
        <taxon>Alveolata</taxon>
        <taxon>Apicomplexa</taxon>
        <taxon>Conoidasida</taxon>
        <taxon>Coccidia</taxon>
        <taxon>Eucoccidiorida</taxon>
        <taxon>Eimeriorina</taxon>
        <taxon>Eimeriidae</taxon>
        <taxon>Eimeria</taxon>
    </lineage>
</organism>
<dbReference type="RefSeq" id="XP_013358070.1">
    <property type="nucleotide sequence ID" value="XM_013502616.1"/>
</dbReference>
<evidence type="ECO:0000259" key="9">
    <source>
        <dbReference type="Pfam" id="PF04101"/>
    </source>
</evidence>
<dbReference type="EMBL" id="HG688579">
    <property type="protein sequence ID" value="CDJ35492.1"/>
    <property type="molecule type" value="Genomic_DNA"/>
</dbReference>
<comment type="subcellular location">
    <subcellularLocation>
        <location evidence="1">Endoplasmic reticulum</location>
    </subcellularLocation>
</comment>
<reference evidence="10" key="2">
    <citation type="submission" date="2013-10" db="EMBL/GenBank/DDBJ databases">
        <authorList>
            <person name="Aslett M."/>
        </authorList>
    </citation>
    <scope>NUCLEOTIDE SEQUENCE [LARGE SCALE GENOMIC DNA]</scope>
    <source>
        <strain evidence="10">Houghton</strain>
    </source>
</reference>
<comment type="similarity">
    <text evidence="2">Belongs to the glycosyltransferase 28 family.</text>
</comment>
<dbReference type="InterPro" id="IPR039042">
    <property type="entry name" value="Alg13-like"/>
</dbReference>
<proteinExistence type="inferred from homology"/>
<evidence type="ECO:0000256" key="7">
    <source>
        <dbReference type="ARBA" id="ARBA00022824"/>
    </source>
</evidence>
<dbReference type="GeneID" id="25377514"/>